<name>A0A246GLR2_9FLAO</name>
<organism evidence="1 2">
    <name type="scientific">Flavobacterium davisii</name>
    <dbReference type="NCBI Taxonomy" id="2906077"/>
    <lineage>
        <taxon>Bacteria</taxon>
        <taxon>Pseudomonadati</taxon>
        <taxon>Bacteroidota</taxon>
        <taxon>Flavobacteriia</taxon>
        <taxon>Flavobacteriales</taxon>
        <taxon>Flavobacteriaceae</taxon>
        <taxon>Flavobacterium</taxon>
    </lineage>
</organism>
<gene>
    <name evidence="1" type="ORF">BWK59_00395</name>
</gene>
<reference evidence="1 2" key="1">
    <citation type="journal article" date="2017" name="Infect. Genet. Evol.">
        <title>Comparative genome analysis of fish pathogen Flavobacterium columnare reveals extensive sequence diversity within the species.</title>
        <authorList>
            <person name="Kayansamruaj P."/>
            <person name="Dong H.T."/>
            <person name="Hirono I."/>
            <person name="Kondo H."/>
            <person name="Senapin S."/>
            <person name="Rodkhum C."/>
        </authorList>
    </citation>
    <scope>NUCLEOTIDE SEQUENCE [LARGE SCALE GENOMIC DNA]</scope>
    <source>
        <strain evidence="1 2">1215</strain>
    </source>
</reference>
<sequence length="205" mass="23547">MLEAKYNIQKVCTLSNEGLYMDGQKVMACEEESFADFSKRIYKQFEVSYPKFFKMDNLSKLAFLASEIVLKDAVKNEEENNIAVIFANQSASLDTDVKHQDSIADKENYFPSPAVFVYTLANICIGEVSIKHKLNSENAFFVFDAYNTPFMHTYTEQLLKTDKADKVLCGWVELFQDNYKAVVYLVDKQKIGVAHHIENINQIFN</sequence>
<evidence type="ECO:0000313" key="1">
    <source>
        <dbReference type="EMBL" id="OWP85347.1"/>
    </source>
</evidence>
<dbReference type="Proteomes" id="UP000197768">
    <property type="component" value="Unassembled WGS sequence"/>
</dbReference>
<evidence type="ECO:0000313" key="2">
    <source>
        <dbReference type="Proteomes" id="UP000197768"/>
    </source>
</evidence>
<comment type="caution">
    <text evidence="1">The sequence shown here is derived from an EMBL/GenBank/DDBJ whole genome shotgun (WGS) entry which is preliminary data.</text>
</comment>
<dbReference type="EMBL" id="MTCZ01000002">
    <property type="protein sequence ID" value="OWP85347.1"/>
    <property type="molecule type" value="Genomic_DNA"/>
</dbReference>
<protein>
    <submittedName>
        <fullName evidence="1">3-oxoacyl-ACP synthase</fullName>
    </submittedName>
</protein>
<proteinExistence type="predicted"/>
<accession>A0A246GLR2</accession>
<dbReference type="AlphaFoldDB" id="A0A246GLR2"/>